<reference evidence="2" key="1">
    <citation type="submission" date="2021-02" db="EMBL/GenBank/DDBJ databases">
        <title>Thiocyanate and organic carbon inputs drive convergent selection for specific autotrophic Afipia and Thiobacillus strains within complex microbiomes.</title>
        <authorList>
            <person name="Huddy R.J."/>
            <person name="Sachdeva R."/>
            <person name="Kadzinga F."/>
            <person name="Kantor R.S."/>
            <person name="Harrison S.T.L."/>
            <person name="Banfield J.F."/>
        </authorList>
    </citation>
    <scope>NUCLEOTIDE SEQUENCE</scope>
    <source>
        <strain evidence="2">SCN18_13_7_16_R3_B_64_19</strain>
    </source>
</reference>
<organism evidence="2 3">
    <name type="scientific">Thiomonas arsenitoxydans (strain DSM 22701 / CIP 110005 / 3As)</name>
    <dbReference type="NCBI Taxonomy" id="426114"/>
    <lineage>
        <taxon>Bacteria</taxon>
        <taxon>Pseudomonadati</taxon>
        <taxon>Pseudomonadota</taxon>
        <taxon>Betaproteobacteria</taxon>
        <taxon>Burkholderiales</taxon>
        <taxon>Thiomonas</taxon>
    </lineage>
</organism>
<feature type="region of interest" description="Disordered" evidence="1">
    <location>
        <begin position="79"/>
        <end position="110"/>
    </location>
</feature>
<dbReference type="AlphaFoldDB" id="A0A8I1N075"/>
<feature type="compositionally biased region" description="Basic residues" evidence="1">
    <location>
        <begin position="94"/>
        <end position="103"/>
    </location>
</feature>
<comment type="caution">
    <text evidence="2">The sequence shown here is derived from an EMBL/GenBank/DDBJ whole genome shotgun (WGS) entry which is preliminary data.</text>
</comment>
<gene>
    <name evidence="2" type="ORF">J0I24_15745</name>
</gene>
<dbReference type="EMBL" id="JAFKMR010000039">
    <property type="protein sequence ID" value="MBN8745726.1"/>
    <property type="molecule type" value="Genomic_DNA"/>
</dbReference>
<dbReference type="RefSeq" id="WP_276732891.1">
    <property type="nucleotide sequence ID" value="NZ_JAFKMR010000039.1"/>
</dbReference>
<evidence type="ECO:0000313" key="2">
    <source>
        <dbReference type="EMBL" id="MBN8745726.1"/>
    </source>
</evidence>
<sequence>MDPLFLTLQEVAQLLRRRTKTLANAVNPRNDRLEFTDGSSIATIKLGRARLVPRTALEQFLRERGLTLDAPQIAAATQTPAAVSPVGAVPPPKPRGRPRKAVGHNRVGGL</sequence>
<name>A0A8I1N075_THIA3</name>
<evidence type="ECO:0000313" key="3">
    <source>
        <dbReference type="Proteomes" id="UP000664800"/>
    </source>
</evidence>
<dbReference type="Proteomes" id="UP000664800">
    <property type="component" value="Unassembled WGS sequence"/>
</dbReference>
<accession>A0A8I1N075</accession>
<evidence type="ECO:0000256" key="1">
    <source>
        <dbReference type="SAM" id="MobiDB-lite"/>
    </source>
</evidence>
<protein>
    <submittedName>
        <fullName evidence="2">Helix-turn-helix domain-containing protein</fullName>
    </submittedName>
</protein>
<proteinExistence type="predicted"/>